<reference evidence="2 3" key="1">
    <citation type="submission" date="2024-11" db="EMBL/GenBank/DDBJ databases">
        <title>Adaptive evolution of stress response genes in parasites aligns with host niche diversity.</title>
        <authorList>
            <person name="Hahn C."/>
            <person name="Resl P."/>
        </authorList>
    </citation>
    <scope>NUCLEOTIDE SEQUENCE [LARGE SCALE GENOMIC DNA]</scope>
    <source>
        <strain evidence="2">EGGRZ-B1_66</strain>
        <tissue evidence="2">Body</tissue>
    </source>
</reference>
<dbReference type="EMBL" id="JBJKFK010008875">
    <property type="protein sequence ID" value="KAL3306955.1"/>
    <property type="molecule type" value="Genomic_DNA"/>
</dbReference>
<dbReference type="AlphaFoldDB" id="A0ABD2PIX8"/>
<protein>
    <recommendedName>
        <fullName evidence="1">N-acetyltransferase domain-containing protein</fullName>
    </recommendedName>
</protein>
<name>A0ABD2PIX8_9PLAT</name>
<organism evidence="2 3">
    <name type="scientific">Cichlidogyrus casuarinus</name>
    <dbReference type="NCBI Taxonomy" id="1844966"/>
    <lineage>
        <taxon>Eukaryota</taxon>
        <taxon>Metazoa</taxon>
        <taxon>Spiralia</taxon>
        <taxon>Lophotrochozoa</taxon>
        <taxon>Platyhelminthes</taxon>
        <taxon>Monogenea</taxon>
        <taxon>Monopisthocotylea</taxon>
        <taxon>Dactylogyridea</taxon>
        <taxon>Ancyrocephalidae</taxon>
        <taxon>Cichlidogyrus</taxon>
    </lineage>
</organism>
<dbReference type="PROSITE" id="PS51186">
    <property type="entry name" value="GNAT"/>
    <property type="match status" value="1"/>
</dbReference>
<dbReference type="InterPro" id="IPR000182">
    <property type="entry name" value="GNAT_dom"/>
</dbReference>
<evidence type="ECO:0000259" key="1">
    <source>
        <dbReference type="PROSITE" id="PS51186"/>
    </source>
</evidence>
<feature type="domain" description="N-acetyltransferase" evidence="1">
    <location>
        <begin position="78"/>
        <end position="243"/>
    </location>
</feature>
<dbReference type="Pfam" id="PF00583">
    <property type="entry name" value="Acetyltransf_1"/>
    <property type="match status" value="1"/>
</dbReference>
<comment type="caution">
    <text evidence="2">The sequence shown here is derived from an EMBL/GenBank/DDBJ whole genome shotgun (WGS) entry which is preliminary data.</text>
</comment>
<dbReference type="Gene3D" id="3.40.630.30">
    <property type="match status" value="1"/>
</dbReference>
<proteinExistence type="predicted"/>
<keyword evidence="3" id="KW-1185">Reference proteome</keyword>
<gene>
    <name evidence="2" type="ORF">Ciccas_014546</name>
</gene>
<dbReference type="SUPFAM" id="SSF55729">
    <property type="entry name" value="Acyl-CoA N-acyltransferases (Nat)"/>
    <property type="match status" value="1"/>
</dbReference>
<dbReference type="CDD" id="cd04301">
    <property type="entry name" value="NAT_SF"/>
    <property type="match status" value="1"/>
</dbReference>
<sequence length="260" mass="30535">MELERINHGGKKLVIYQADAAIVQESRPHIFNNFLDEIMPYFWQDLKSWPLIAFPIATAVVTGSFIRGHLSFDFIPVFVVLAIVHRYIGGHLAMKDSLDPEEDYTNKNYWIENERERSLLVMYDETNGKNDRKLVSIIGVTRFSEIWFKKEDHEQGDEEGRRTKLEEIGEYKRFMVIDSYQRCGIGTLMMNAAEKVAKTKLGYKRIYLNTSSELVSGINFYRKNGFQVIERPKLKLFNAKYRPFDYGYSFYYLIAIKKVF</sequence>
<accession>A0ABD2PIX8</accession>
<evidence type="ECO:0000313" key="2">
    <source>
        <dbReference type="EMBL" id="KAL3306955.1"/>
    </source>
</evidence>
<dbReference type="Proteomes" id="UP001626550">
    <property type="component" value="Unassembled WGS sequence"/>
</dbReference>
<evidence type="ECO:0000313" key="3">
    <source>
        <dbReference type="Proteomes" id="UP001626550"/>
    </source>
</evidence>
<dbReference type="InterPro" id="IPR016181">
    <property type="entry name" value="Acyl_CoA_acyltransferase"/>
</dbReference>